<proteinExistence type="predicted"/>
<dbReference type="Proteomes" id="UP000799770">
    <property type="component" value="Unassembled WGS sequence"/>
</dbReference>
<sequence length="240" mass="27762">MPSFNSLTSLKLTITALKWPFSDEFVDGPAALRRDYLKNFLRGLSQLRSLHLNFEQKGWATDPGEVREAPANLRNTFSRGHQWPNLRKLSLQNMNTPEDELLFLLTNHSRTLKDLRLRELCFTPEGDWLQFFVKVRETSSLTSARFEGFFFNSEIFVDWDEDVAWHMDRGGKDAMLAKYLVHGGECPLTYENTHCAEIGSDWEERIYKSTPEFTLSGSMEPTEDEVMRTRSRSPTEPSPT</sequence>
<name>A0A6A5YUG1_9PLEO</name>
<evidence type="ECO:0000256" key="1">
    <source>
        <dbReference type="SAM" id="MobiDB-lite"/>
    </source>
</evidence>
<evidence type="ECO:0000313" key="3">
    <source>
        <dbReference type="Proteomes" id="UP000799770"/>
    </source>
</evidence>
<gene>
    <name evidence="2" type="ORF">BDV96DRAFT_199386</name>
</gene>
<feature type="region of interest" description="Disordered" evidence="1">
    <location>
        <begin position="213"/>
        <end position="240"/>
    </location>
</feature>
<accession>A0A6A5YUG1</accession>
<keyword evidence="3" id="KW-1185">Reference proteome</keyword>
<protein>
    <submittedName>
        <fullName evidence="2">Uncharacterized protein</fullName>
    </submittedName>
</protein>
<reference evidence="2" key="1">
    <citation type="journal article" date="2020" name="Stud. Mycol.">
        <title>101 Dothideomycetes genomes: a test case for predicting lifestyles and emergence of pathogens.</title>
        <authorList>
            <person name="Haridas S."/>
            <person name="Albert R."/>
            <person name="Binder M."/>
            <person name="Bloem J."/>
            <person name="Labutti K."/>
            <person name="Salamov A."/>
            <person name="Andreopoulos B."/>
            <person name="Baker S."/>
            <person name="Barry K."/>
            <person name="Bills G."/>
            <person name="Bluhm B."/>
            <person name="Cannon C."/>
            <person name="Castanera R."/>
            <person name="Culley D."/>
            <person name="Daum C."/>
            <person name="Ezra D."/>
            <person name="Gonzalez J."/>
            <person name="Henrissat B."/>
            <person name="Kuo A."/>
            <person name="Liang C."/>
            <person name="Lipzen A."/>
            <person name="Lutzoni F."/>
            <person name="Magnuson J."/>
            <person name="Mondo S."/>
            <person name="Nolan M."/>
            <person name="Ohm R."/>
            <person name="Pangilinan J."/>
            <person name="Park H.-J."/>
            <person name="Ramirez L."/>
            <person name="Alfaro M."/>
            <person name="Sun H."/>
            <person name="Tritt A."/>
            <person name="Yoshinaga Y."/>
            <person name="Zwiers L.-H."/>
            <person name="Turgeon B."/>
            <person name="Goodwin S."/>
            <person name="Spatafora J."/>
            <person name="Crous P."/>
            <person name="Grigoriev I."/>
        </authorList>
    </citation>
    <scope>NUCLEOTIDE SEQUENCE</scope>
    <source>
        <strain evidence="2">CBS 627.86</strain>
    </source>
</reference>
<dbReference type="AlphaFoldDB" id="A0A6A5YUG1"/>
<organism evidence="2 3">
    <name type="scientific">Lophiotrema nucula</name>
    <dbReference type="NCBI Taxonomy" id="690887"/>
    <lineage>
        <taxon>Eukaryota</taxon>
        <taxon>Fungi</taxon>
        <taxon>Dikarya</taxon>
        <taxon>Ascomycota</taxon>
        <taxon>Pezizomycotina</taxon>
        <taxon>Dothideomycetes</taxon>
        <taxon>Pleosporomycetidae</taxon>
        <taxon>Pleosporales</taxon>
        <taxon>Lophiotremataceae</taxon>
        <taxon>Lophiotrema</taxon>
    </lineage>
</organism>
<dbReference type="OrthoDB" id="5422579at2759"/>
<evidence type="ECO:0000313" key="2">
    <source>
        <dbReference type="EMBL" id="KAF2110772.1"/>
    </source>
</evidence>
<dbReference type="EMBL" id="ML977337">
    <property type="protein sequence ID" value="KAF2110772.1"/>
    <property type="molecule type" value="Genomic_DNA"/>
</dbReference>